<dbReference type="PANTHER" id="PTHR43024">
    <property type="entry name" value="UDP-N-ACETYLMURAMOYL-TRIPEPTIDE--D-ALANYL-D-ALANINE LIGASE"/>
    <property type="match status" value="1"/>
</dbReference>
<evidence type="ECO:0000256" key="10">
    <source>
        <dbReference type="HAMAP-Rule" id="MF_02019"/>
    </source>
</evidence>
<evidence type="ECO:0000313" key="14">
    <source>
        <dbReference type="EMBL" id="MYL63694.1"/>
    </source>
</evidence>
<feature type="domain" description="Mur ligase central" evidence="13">
    <location>
        <begin position="109"/>
        <end position="288"/>
    </location>
</feature>
<comment type="catalytic activity">
    <reaction evidence="10 11">
        <text>D-alanyl-D-alanine + UDP-N-acetyl-alpha-D-muramoyl-L-alanyl-gamma-D-glutamyl-meso-2,6-diaminopimelate + ATP = UDP-N-acetyl-alpha-D-muramoyl-L-alanyl-gamma-D-glutamyl-meso-2,6-diaminopimeloyl-D-alanyl-D-alanine + ADP + phosphate + H(+)</text>
        <dbReference type="Rhea" id="RHEA:28374"/>
        <dbReference type="ChEBI" id="CHEBI:15378"/>
        <dbReference type="ChEBI" id="CHEBI:30616"/>
        <dbReference type="ChEBI" id="CHEBI:43474"/>
        <dbReference type="ChEBI" id="CHEBI:57822"/>
        <dbReference type="ChEBI" id="CHEBI:61386"/>
        <dbReference type="ChEBI" id="CHEBI:83905"/>
        <dbReference type="ChEBI" id="CHEBI:456216"/>
        <dbReference type="EC" id="6.3.2.10"/>
    </reaction>
</comment>
<dbReference type="InterPro" id="IPR005863">
    <property type="entry name" value="UDP-N-AcMur_synth"/>
</dbReference>
<dbReference type="GO" id="GO:0047480">
    <property type="term" value="F:UDP-N-acetylmuramoyl-tripeptide-D-alanyl-D-alanine ligase activity"/>
    <property type="evidence" value="ECO:0007669"/>
    <property type="project" value="UniProtKB-UniRule"/>
</dbReference>
<keyword evidence="8 10" id="KW-0131">Cell cycle</keyword>
<dbReference type="GO" id="GO:0005524">
    <property type="term" value="F:ATP binding"/>
    <property type="evidence" value="ECO:0007669"/>
    <property type="project" value="UniProtKB-UniRule"/>
</dbReference>
<dbReference type="Pfam" id="PF08245">
    <property type="entry name" value="Mur_ligase_M"/>
    <property type="match status" value="1"/>
</dbReference>
<evidence type="ECO:0000313" key="15">
    <source>
        <dbReference type="Proteomes" id="UP000447833"/>
    </source>
</evidence>
<dbReference type="GO" id="GO:0009252">
    <property type="term" value="P:peptidoglycan biosynthetic process"/>
    <property type="evidence" value="ECO:0007669"/>
    <property type="project" value="UniProtKB-UniRule"/>
</dbReference>
<keyword evidence="3 10" id="KW-0132">Cell division</keyword>
<dbReference type="Proteomes" id="UP000447833">
    <property type="component" value="Unassembled WGS sequence"/>
</dbReference>
<dbReference type="UniPathway" id="UPA00219"/>
<comment type="subcellular location">
    <subcellularLocation>
        <location evidence="10 11">Cytoplasm</location>
    </subcellularLocation>
</comment>
<dbReference type="AlphaFoldDB" id="A0A845EYV5"/>
<name>A0A845EYV5_9BACL</name>
<dbReference type="EC" id="6.3.2.10" evidence="10 11"/>
<keyword evidence="7 10" id="KW-0573">Peptidoglycan synthesis</keyword>
<feature type="domain" description="Mur ligase C-terminal" evidence="12">
    <location>
        <begin position="311"/>
        <end position="436"/>
    </location>
</feature>
<keyword evidence="5 10" id="KW-0067">ATP-binding</keyword>
<evidence type="ECO:0000256" key="4">
    <source>
        <dbReference type="ARBA" id="ARBA00022741"/>
    </source>
</evidence>
<dbReference type="PANTHER" id="PTHR43024:SF1">
    <property type="entry name" value="UDP-N-ACETYLMURAMOYL-TRIPEPTIDE--D-ALANYL-D-ALANINE LIGASE"/>
    <property type="match status" value="1"/>
</dbReference>
<reference evidence="14 15" key="1">
    <citation type="submission" date="2019-11" db="EMBL/GenBank/DDBJ databases">
        <title>Genome sequences of 17 halophilic strains isolated from different environments.</title>
        <authorList>
            <person name="Furrow R.E."/>
        </authorList>
    </citation>
    <scope>NUCLEOTIDE SEQUENCE [LARGE SCALE GENOMIC DNA]</scope>
    <source>
        <strain evidence="14 15">22506_14_FS</strain>
    </source>
</reference>
<dbReference type="Gene3D" id="3.40.1390.10">
    <property type="entry name" value="MurE/MurF, N-terminal domain"/>
    <property type="match status" value="1"/>
</dbReference>
<dbReference type="SUPFAM" id="SSF53623">
    <property type="entry name" value="MurD-like peptide ligases, catalytic domain"/>
    <property type="match status" value="1"/>
</dbReference>
<dbReference type="InterPro" id="IPR013221">
    <property type="entry name" value="Mur_ligase_cen"/>
</dbReference>
<evidence type="ECO:0000256" key="9">
    <source>
        <dbReference type="ARBA" id="ARBA00023316"/>
    </source>
</evidence>
<evidence type="ECO:0000256" key="8">
    <source>
        <dbReference type="ARBA" id="ARBA00023306"/>
    </source>
</evidence>
<dbReference type="SUPFAM" id="SSF63418">
    <property type="entry name" value="MurE/MurF N-terminal domain"/>
    <property type="match status" value="1"/>
</dbReference>
<dbReference type="InterPro" id="IPR051046">
    <property type="entry name" value="MurCDEF_CellWall_CoF430Synth"/>
</dbReference>
<dbReference type="SUPFAM" id="SSF53244">
    <property type="entry name" value="MurD-like peptide ligases, peptide-binding domain"/>
    <property type="match status" value="1"/>
</dbReference>
<comment type="function">
    <text evidence="10 11">Involved in cell wall formation. Catalyzes the final step in the synthesis of UDP-N-acetylmuramoyl-pentapeptide, the precursor of murein.</text>
</comment>
<evidence type="ECO:0000256" key="2">
    <source>
        <dbReference type="ARBA" id="ARBA00022598"/>
    </source>
</evidence>
<dbReference type="InterPro" id="IPR004101">
    <property type="entry name" value="Mur_ligase_C"/>
</dbReference>
<dbReference type="Gene3D" id="3.90.190.20">
    <property type="entry name" value="Mur ligase, C-terminal domain"/>
    <property type="match status" value="1"/>
</dbReference>
<comment type="caution">
    <text evidence="14">The sequence shown here is derived from an EMBL/GenBank/DDBJ whole genome shotgun (WGS) entry which is preliminary data.</text>
</comment>
<dbReference type="HAMAP" id="MF_02019">
    <property type="entry name" value="MurF"/>
    <property type="match status" value="1"/>
</dbReference>
<keyword evidence="6 10" id="KW-0133">Cell shape</keyword>
<keyword evidence="1 10" id="KW-0963">Cytoplasm</keyword>
<dbReference type="RefSeq" id="WP_160919256.1">
    <property type="nucleotide sequence ID" value="NZ_WMEY01000003.1"/>
</dbReference>
<evidence type="ECO:0000256" key="11">
    <source>
        <dbReference type="RuleBase" id="RU004136"/>
    </source>
</evidence>
<evidence type="ECO:0000256" key="6">
    <source>
        <dbReference type="ARBA" id="ARBA00022960"/>
    </source>
</evidence>
<accession>A0A845EYV5</accession>
<evidence type="ECO:0000259" key="13">
    <source>
        <dbReference type="Pfam" id="PF08245"/>
    </source>
</evidence>
<dbReference type="GO" id="GO:0071555">
    <property type="term" value="P:cell wall organization"/>
    <property type="evidence" value="ECO:0007669"/>
    <property type="project" value="UniProtKB-KW"/>
</dbReference>
<evidence type="ECO:0000256" key="1">
    <source>
        <dbReference type="ARBA" id="ARBA00022490"/>
    </source>
</evidence>
<dbReference type="InterPro" id="IPR036565">
    <property type="entry name" value="Mur-like_cat_sf"/>
</dbReference>
<dbReference type="Gene3D" id="3.40.1190.10">
    <property type="entry name" value="Mur-like, catalytic domain"/>
    <property type="match status" value="1"/>
</dbReference>
<organism evidence="14 15">
    <name type="scientific">Guptibacillus hwajinpoensis</name>
    <dbReference type="NCBI Taxonomy" id="208199"/>
    <lineage>
        <taxon>Bacteria</taxon>
        <taxon>Bacillati</taxon>
        <taxon>Bacillota</taxon>
        <taxon>Bacilli</taxon>
        <taxon>Bacillales</taxon>
        <taxon>Guptibacillaceae</taxon>
        <taxon>Guptibacillus</taxon>
    </lineage>
</organism>
<comment type="similarity">
    <text evidence="10">Belongs to the MurCDEF family. MurF subfamily.</text>
</comment>
<dbReference type="GO" id="GO:0005737">
    <property type="term" value="C:cytoplasm"/>
    <property type="evidence" value="ECO:0007669"/>
    <property type="project" value="UniProtKB-SubCell"/>
</dbReference>
<dbReference type="InterPro" id="IPR035911">
    <property type="entry name" value="MurE/MurF_N"/>
</dbReference>
<evidence type="ECO:0000256" key="3">
    <source>
        <dbReference type="ARBA" id="ARBA00022618"/>
    </source>
</evidence>
<dbReference type="InterPro" id="IPR036615">
    <property type="entry name" value="Mur_ligase_C_dom_sf"/>
</dbReference>
<evidence type="ECO:0000256" key="7">
    <source>
        <dbReference type="ARBA" id="ARBA00022984"/>
    </source>
</evidence>
<dbReference type="NCBIfam" id="TIGR01143">
    <property type="entry name" value="murF"/>
    <property type="match status" value="1"/>
</dbReference>
<keyword evidence="9 10" id="KW-0961">Cell wall biogenesis/degradation</keyword>
<comment type="pathway">
    <text evidence="10 11">Cell wall biogenesis; peptidoglycan biosynthesis.</text>
</comment>
<sequence>MKFSTELLNKISQGPVDHELVFEGVATDTRKDCTNKLFVPIVGEVFDGHRFIDAAIVNGATGTLWDKSKPFPKDLVGKINVYEVDDTTVGFQELAKQILKQQKPYVIGVTGSNGKTTVKDMLEAVLSPKYKTFKTQGNLNNHWGLPMTVLAMPDDTDVLILEMGMSGPGEISLLSQIAQPDVAVITNIGESHLLQLGSRENIAKAKMEIAEGLKSEGVLVIDGDEPLLTPVHKNVISCGYEDQNDLQIDRIEKRENGYVFTLKNEKEPFEISLLGKHNIKNAVYSIASARKLGMTDDQIRKSLSSLTLTGMRLEKFRSSTGALIINDAYNASPTSMKAALETLAELEGFNKKIAILGDMYELGDQEEFLHRDIATAVKPSITEVITVGDKAKWIYDGMTENETQVSAVSFDNKEDAASYLSGRLDDQTAVLLKASRGLGLETILQALGKES</sequence>
<keyword evidence="4 10" id="KW-0547">Nucleotide-binding</keyword>
<dbReference type="Pfam" id="PF02875">
    <property type="entry name" value="Mur_ligase_C"/>
    <property type="match status" value="1"/>
</dbReference>
<dbReference type="EMBL" id="WMEY01000003">
    <property type="protein sequence ID" value="MYL63694.1"/>
    <property type="molecule type" value="Genomic_DNA"/>
</dbReference>
<keyword evidence="2 10" id="KW-0436">Ligase</keyword>
<dbReference type="GO" id="GO:0008360">
    <property type="term" value="P:regulation of cell shape"/>
    <property type="evidence" value="ECO:0007669"/>
    <property type="project" value="UniProtKB-KW"/>
</dbReference>
<protein>
    <recommendedName>
        <fullName evidence="10 11">UDP-N-acetylmuramoyl-tripeptide--D-alanyl-D-alanine ligase</fullName>
        <ecNumber evidence="10 11">6.3.2.10</ecNumber>
    </recommendedName>
    <alternativeName>
        <fullName evidence="10">D-alanyl-D-alanine-adding enzyme</fullName>
    </alternativeName>
</protein>
<gene>
    <name evidence="10 14" type="primary">murF</name>
    <name evidence="14" type="ORF">GLW07_10050</name>
</gene>
<feature type="binding site" evidence="10">
    <location>
        <begin position="111"/>
        <end position="117"/>
    </location>
    <ligand>
        <name>ATP</name>
        <dbReference type="ChEBI" id="CHEBI:30616"/>
    </ligand>
</feature>
<dbReference type="GO" id="GO:0051301">
    <property type="term" value="P:cell division"/>
    <property type="evidence" value="ECO:0007669"/>
    <property type="project" value="UniProtKB-KW"/>
</dbReference>
<proteinExistence type="inferred from homology"/>
<evidence type="ECO:0000256" key="5">
    <source>
        <dbReference type="ARBA" id="ARBA00022840"/>
    </source>
</evidence>
<evidence type="ECO:0000259" key="12">
    <source>
        <dbReference type="Pfam" id="PF02875"/>
    </source>
</evidence>